<dbReference type="EMBL" id="GBXM01095416">
    <property type="protein sequence ID" value="JAH13161.1"/>
    <property type="molecule type" value="Transcribed_RNA"/>
</dbReference>
<proteinExistence type="predicted"/>
<name>A0A0E9Q8E5_ANGAN</name>
<reference evidence="1" key="2">
    <citation type="journal article" date="2015" name="Fish Shellfish Immunol.">
        <title>Early steps in the European eel (Anguilla anguilla)-Vibrio vulnificus interaction in the gills: Role of the RtxA13 toxin.</title>
        <authorList>
            <person name="Callol A."/>
            <person name="Pajuelo D."/>
            <person name="Ebbesson L."/>
            <person name="Teles M."/>
            <person name="MacKenzie S."/>
            <person name="Amaro C."/>
        </authorList>
    </citation>
    <scope>NUCLEOTIDE SEQUENCE</scope>
</reference>
<dbReference type="AlphaFoldDB" id="A0A0E9Q8E5"/>
<organism evidence="1">
    <name type="scientific">Anguilla anguilla</name>
    <name type="common">European freshwater eel</name>
    <name type="synonym">Muraena anguilla</name>
    <dbReference type="NCBI Taxonomy" id="7936"/>
    <lineage>
        <taxon>Eukaryota</taxon>
        <taxon>Metazoa</taxon>
        <taxon>Chordata</taxon>
        <taxon>Craniata</taxon>
        <taxon>Vertebrata</taxon>
        <taxon>Euteleostomi</taxon>
        <taxon>Actinopterygii</taxon>
        <taxon>Neopterygii</taxon>
        <taxon>Teleostei</taxon>
        <taxon>Anguilliformes</taxon>
        <taxon>Anguillidae</taxon>
        <taxon>Anguilla</taxon>
    </lineage>
</organism>
<evidence type="ECO:0000313" key="1">
    <source>
        <dbReference type="EMBL" id="JAH13161.1"/>
    </source>
</evidence>
<sequence>MQCGVRQVLFEISVRWKFGNGGGERSGRGRTFHTQRQISGGCGNSVFHCSTNNRR</sequence>
<dbReference type="EMBL" id="GBXM01099009">
    <property type="protein sequence ID" value="JAH09568.1"/>
    <property type="molecule type" value="Transcribed_RNA"/>
</dbReference>
<accession>A0A0E9Q8E5</accession>
<reference evidence="1" key="1">
    <citation type="submission" date="2014-11" db="EMBL/GenBank/DDBJ databases">
        <authorList>
            <person name="Amaro Gonzalez C."/>
        </authorList>
    </citation>
    <scope>NUCLEOTIDE SEQUENCE</scope>
</reference>
<protein>
    <submittedName>
        <fullName evidence="1">Uncharacterized protein</fullName>
    </submittedName>
</protein>